<sequence length="592" mass="66739">MAMSTRRQTECLGLTIHMVREGKREGKNQDNVFPLPVLNAREENKRNTQRQQTNLENANFQDARNVSIKAENEEHGFNSTRSLVLDPRLWDGSVVSGPATNFPEHERLTYPVLPSQPEEANAVEKYDYSHSTCPGFENLSSGFEYEDDEISGLFRVHSQNPYYQYDIHSNHPHNLVFNEKVGDVAVERLYSLPIEPTRRNAELFHFFLQKLAPFMSSIDGTDPPEKFMAQWIPFMIQSPMVVYLCILSAAYCQAAASGIDVEKSVDVVTTKVKLITMINEHITTSSRGVDDGAIAAVMSLAYNELVYSDTRSTNAHMTGVRDMLKCRGGIESIQVPVLRMMLMRTDLQIACTLECDPIVQGAQEPVEISRTFQSQFNSPFLLSKTTFQEFAAESEISEAGVKVLDDTRFITASMLSLGRAQDQNQARIKFQTTVQWIHDRLMADKEAAVSNDTMYQTCRAAALIFTSAILERKPLSAACTESLFLEVWKTMWRVPLSRWKQIPGVFLFVLLVVNPFTRSRPEGRLIKGMLAPSIIAIGFVDWEVVAAILTAFLGVQKWLGGNDEVSLFQENRLAVSRALHESQPQSDWALTR</sequence>
<dbReference type="GeneID" id="19469654"/>
<dbReference type="OMA" id="QQWIAKE"/>
<accession>S3E9E2</accession>
<dbReference type="OrthoDB" id="415825at2759"/>
<proteinExistence type="predicted"/>
<organism evidence="1 2">
    <name type="scientific">Glarea lozoyensis (strain ATCC 20868 / MF5171)</name>
    <dbReference type="NCBI Taxonomy" id="1116229"/>
    <lineage>
        <taxon>Eukaryota</taxon>
        <taxon>Fungi</taxon>
        <taxon>Dikarya</taxon>
        <taxon>Ascomycota</taxon>
        <taxon>Pezizomycotina</taxon>
        <taxon>Leotiomycetes</taxon>
        <taxon>Helotiales</taxon>
        <taxon>Helotiaceae</taxon>
        <taxon>Glarea</taxon>
    </lineage>
</organism>
<dbReference type="Pfam" id="PF11951">
    <property type="entry name" value="Fungal_trans_2"/>
    <property type="match status" value="1"/>
</dbReference>
<dbReference type="KEGG" id="glz:GLAREA_10608"/>
<evidence type="ECO:0000313" key="1">
    <source>
        <dbReference type="EMBL" id="EPE34913.1"/>
    </source>
</evidence>
<dbReference type="STRING" id="1116229.S3E9E2"/>
<dbReference type="eggNOG" id="ENOG502SIPI">
    <property type="taxonomic scope" value="Eukaryota"/>
</dbReference>
<dbReference type="RefSeq" id="XP_008077900.1">
    <property type="nucleotide sequence ID" value="XM_008079709.1"/>
</dbReference>
<protein>
    <recommendedName>
        <fullName evidence="3">Transcription factor domain-containing protein</fullName>
    </recommendedName>
</protein>
<gene>
    <name evidence="1" type="ORF">GLAREA_10608</name>
</gene>
<dbReference type="EMBL" id="KE145355">
    <property type="protein sequence ID" value="EPE34913.1"/>
    <property type="molecule type" value="Genomic_DNA"/>
</dbReference>
<reference evidence="1 2" key="1">
    <citation type="journal article" date="2013" name="BMC Genomics">
        <title>Genomics-driven discovery of the pneumocandin biosynthetic gene cluster in the fungus Glarea lozoyensis.</title>
        <authorList>
            <person name="Chen L."/>
            <person name="Yue Q."/>
            <person name="Zhang X."/>
            <person name="Xiang M."/>
            <person name="Wang C."/>
            <person name="Li S."/>
            <person name="Che Y."/>
            <person name="Ortiz-Lopez F.J."/>
            <person name="Bills G.F."/>
            <person name="Liu X."/>
            <person name="An Z."/>
        </authorList>
    </citation>
    <scope>NUCLEOTIDE SEQUENCE [LARGE SCALE GENOMIC DNA]</scope>
    <source>
        <strain evidence="2">ATCC 20868 / MF5171</strain>
    </source>
</reference>
<keyword evidence="2" id="KW-1185">Reference proteome</keyword>
<dbReference type="PANTHER" id="PTHR37540:SF9">
    <property type="entry name" value="ZN(2)-C6 FUNGAL-TYPE DOMAIN-CONTAINING PROTEIN"/>
    <property type="match status" value="1"/>
</dbReference>
<dbReference type="Proteomes" id="UP000016922">
    <property type="component" value="Unassembled WGS sequence"/>
</dbReference>
<evidence type="ECO:0000313" key="2">
    <source>
        <dbReference type="Proteomes" id="UP000016922"/>
    </source>
</evidence>
<name>S3E9E2_GLAL2</name>
<dbReference type="HOGENOM" id="CLU_460827_0_0_1"/>
<evidence type="ECO:0008006" key="3">
    <source>
        <dbReference type="Google" id="ProtNLM"/>
    </source>
</evidence>
<dbReference type="InterPro" id="IPR021858">
    <property type="entry name" value="Fun_TF"/>
</dbReference>
<dbReference type="AlphaFoldDB" id="S3E9E2"/>
<dbReference type="PANTHER" id="PTHR37540">
    <property type="entry name" value="TRANSCRIPTION FACTOR (ACR-2), PUTATIVE-RELATED-RELATED"/>
    <property type="match status" value="1"/>
</dbReference>